<dbReference type="InterPro" id="IPR000182">
    <property type="entry name" value="GNAT_dom"/>
</dbReference>
<evidence type="ECO:0000313" key="7">
    <source>
        <dbReference type="EMBL" id="MBD2279532.1"/>
    </source>
</evidence>
<dbReference type="PROSITE" id="PS51186">
    <property type="entry name" value="GNAT"/>
    <property type="match status" value="1"/>
</dbReference>
<evidence type="ECO:0000256" key="3">
    <source>
        <dbReference type="ARBA" id="ARBA00022679"/>
    </source>
</evidence>
<dbReference type="EMBL" id="JACJQT010000038">
    <property type="protein sequence ID" value="MBD2279532.1"/>
    <property type="molecule type" value="Genomic_DNA"/>
</dbReference>
<reference evidence="7 8" key="1">
    <citation type="journal article" date="2020" name="ISME J.">
        <title>Comparative genomics reveals insights into cyanobacterial evolution and habitat adaptation.</title>
        <authorList>
            <person name="Chen M.Y."/>
            <person name="Teng W.K."/>
            <person name="Zhao L."/>
            <person name="Hu C.X."/>
            <person name="Zhou Y.K."/>
            <person name="Han B.P."/>
            <person name="Song L.R."/>
            <person name="Shu W.S."/>
        </authorList>
    </citation>
    <scope>NUCLEOTIDE SEQUENCE [LARGE SCALE GENOMIC DNA]</scope>
    <source>
        <strain evidence="7 8">FACHB-1040</strain>
    </source>
</reference>
<dbReference type="Pfam" id="PF13508">
    <property type="entry name" value="Acetyltransf_7"/>
    <property type="match status" value="1"/>
</dbReference>
<accession>A0ABR8C0I8</accession>
<dbReference type="InterPro" id="IPR016181">
    <property type="entry name" value="Acyl_CoA_acyltransferase"/>
</dbReference>
<keyword evidence="1" id="KW-0678">Repressor</keyword>
<comment type="caution">
    <text evidence="7">The sequence shown here is derived from an EMBL/GenBank/DDBJ whole genome shotgun (WGS) entry which is preliminary data.</text>
</comment>
<evidence type="ECO:0000256" key="4">
    <source>
        <dbReference type="ARBA" id="ARBA00023315"/>
    </source>
</evidence>
<dbReference type="RefSeq" id="WP_168467465.1">
    <property type="nucleotide sequence ID" value="NZ_JACJQT010000038.1"/>
</dbReference>
<dbReference type="Gene3D" id="3.40.630.30">
    <property type="match status" value="1"/>
</dbReference>
<dbReference type="SUPFAM" id="SSF55729">
    <property type="entry name" value="Acyl-CoA N-acyltransferases (Nat)"/>
    <property type="match status" value="1"/>
</dbReference>
<name>A0ABR8C0I8_APHFL</name>
<keyword evidence="3" id="KW-0808">Transferase</keyword>
<proteinExistence type="predicted"/>
<keyword evidence="4" id="KW-0012">Acyltransferase</keyword>
<feature type="domain" description="N-acetyltransferase" evidence="6">
    <location>
        <begin position="4"/>
        <end position="166"/>
    </location>
</feature>
<dbReference type="PANTHER" id="PTHR36449">
    <property type="entry name" value="ACETYLTRANSFERASE-RELATED"/>
    <property type="match status" value="1"/>
</dbReference>
<comment type="catalytic activity">
    <reaction evidence="5">
        <text>glycyl-tRNA(Gly) + acetyl-CoA = N-acetylglycyl-tRNA(Gly) + CoA + H(+)</text>
        <dbReference type="Rhea" id="RHEA:81867"/>
        <dbReference type="Rhea" id="RHEA-COMP:9683"/>
        <dbReference type="Rhea" id="RHEA-COMP:19766"/>
        <dbReference type="ChEBI" id="CHEBI:15378"/>
        <dbReference type="ChEBI" id="CHEBI:57287"/>
        <dbReference type="ChEBI" id="CHEBI:57288"/>
        <dbReference type="ChEBI" id="CHEBI:78522"/>
        <dbReference type="ChEBI" id="CHEBI:232036"/>
    </reaction>
</comment>
<evidence type="ECO:0000256" key="2">
    <source>
        <dbReference type="ARBA" id="ARBA00022649"/>
    </source>
</evidence>
<evidence type="ECO:0000259" key="6">
    <source>
        <dbReference type="PROSITE" id="PS51186"/>
    </source>
</evidence>
<sequence>MSLSLTPPETLSSHHSCSDFSCGVASLDDWLKRRAYTNQISGATRTFVICVDNRVVGYYALASGAISVQSALGKFRRNMPDPIPVVILARLAIDSSYQSQGLGRALFRDAALRVVQAADTIGIRGIIVHAISEEAKDFYLALGFILSPLEPMTLMITLNDLRDSIT</sequence>
<keyword evidence="8" id="KW-1185">Reference proteome</keyword>
<evidence type="ECO:0000256" key="5">
    <source>
        <dbReference type="ARBA" id="ARBA00049880"/>
    </source>
</evidence>
<evidence type="ECO:0000313" key="8">
    <source>
        <dbReference type="Proteomes" id="UP000606721"/>
    </source>
</evidence>
<dbReference type="CDD" id="cd04301">
    <property type="entry name" value="NAT_SF"/>
    <property type="match status" value="1"/>
</dbReference>
<gene>
    <name evidence="7" type="ORF">H6F99_14905</name>
</gene>
<dbReference type="PANTHER" id="PTHR36449:SF1">
    <property type="entry name" value="ACETYLTRANSFERASE"/>
    <property type="match status" value="1"/>
</dbReference>
<protein>
    <submittedName>
        <fullName evidence="7">GNAT family N-acetyltransferase</fullName>
    </submittedName>
</protein>
<organism evidence="7 8">
    <name type="scientific">Aphanizomenon flos-aquae FACHB-1040</name>
    <dbReference type="NCBI Taxonomy" id="2692887"/>
    <lineage>
        <taxon>Bacteria</taxon>
        <taxon>Bacillati</taxon>
        <taxon>Cyanobacteriota</taxon>
        <taxon>Cyanophyceae</taxon>
        <taxon>Nostocales</taxon>
        <taxon>Aphanizomenonaceae</taxon>
        <taxon>Aphanizomenon</taxon>
    </lineage>
</organism>
<keyword evidence="2" id="KW-1277">Toxin-antitoxin system</keyword>
<dbReference type="Proteomes" id="UP000606721">
    <property type="component" value="Unassembled WGS sequence"/>
</dbReference>
<evidence type="ECO:0000256" key="1">
    <source>
        <dbReference type="ARBA" id="ARBA00022491"/>
    </source>
</evidence>